<evidence type="ECO:0000259" key="14">
    <source>
        <dbReference type="PROSITE" id="PS50011"/>
    </source>
</evidence>
<dbReference type="GO" id="GO:0016020">
    <property type="term" value="C:membrane"/>
    <property type="evidence" value="ECO:0007669"/>
    <property type="project" value="UniProtKB-SubCell"/>
</dbReference>
<evidence type="ECO:0000259" key="15">
    <source>
        <dbReference type="PROSITE" id="PS50026"/>
    </source>
</evidence>
<dbReference type="PROSITE" id="PS50026">
    <property type="entry name" value="EGF_3"/>
    <property type="match status" value="1"/>
</dbReference>
<dbReference type="GO" id="GO:0005524">
    <property type="term" value="F:ATP binding"/>
    <property type="evidence" value="ECO:0007669"/>
    <property type="project" value="UniProtKB-UniRule"/>
</dbReference>
<dbReference type="InterPro" id="IPR009030">
    <property type="entry name" value="Growth_fac_rcpt_cys_sf"/>
</dbReference>
<accession>A0A921S3E6</accession>
<keyword evidence="6" id="KW-0677">Repeat</keyword>
<dbReference type="SMART" id="SM00220">
    <property type="entry name" value="S_TKc"/>
    <property type="match status" value="1"/>
</dbReference>
<evidence type="ECO:0000256" key="1">
    <source>
        <dbReference type="ARBA" id="ARBA00004479"/>
    </source>
</evidence>
<evidence type="ECO:0000256" key="2">
    <source>
        <dbReference type="ARBA" id="ARBA00022527"/>
    </source>
</evidence>
<evidence type="ECO:0000256" key="10">
    <source>
        <dbReference type="ARBA" id="ARBA00023180"/>
    </source>
</evidence>
<dbReference type="InterPro" id="IPR000742">
    <property type="entry name" value="EGF"/>
</dbReference>
<dbReference type="InterPro" id="IPR045274">
    <property type="entry name" value="WAK-like"/>
</dbReference>
<evidence type="ECO:0000313" key="16">
    <source>
        <dbReference type="EMBL" id="KAG0550635.1"/>
    </source>
</evidence>
<feature type="domain" description="EGF-like" evidence="15">
    <location>
        <begin position="318"/>
        <end position="359"/>
    </location>
</feature>
<dbReference type="GO" id="GO:0004674">
    <property type="term" value="F:protein serine/threonine kinase activity"/>
    <property type="evidence" value="ECO:0007669"/>
    <property type="project" value="UniProtKB-KW"/>
</dbReference>
<keyword evidence="10" id="KW-0325">Glycoprotein</keyword>
<evidence type="ECO:0000256" key="11">
    <source>
        <dbReference type="PROSITE-ProRule" id="PRU00076"/>
    </source>
</evidence>
<evidence type="ECO:0000256" key="9">
    <source>
        <dbReference type="ARBA" id="ARBA00023157"/>
    </source>
</evidence>
<name>A0A921S3E6_SORBI</name>
<dbReference type="InterPro" id="IPR000152">
    <property type="entry name" value="EGF-type_Asp/Asn_hydroxyl_site"/>
</dbReference>
<feature type="signal peptide" evidence="13">
    <location>
        <begin position="1"/>
        <end position="20"/>
    </location>
</feature>
<dbReference type="InterPro" id="IPR001881">
    <property type="entry name" value="EGF-like_Ca-bd_dom"/>
</dbReference>
<dbReference type="InterPro" id="IPR000719">
    <property type="entry name" value="Prot_kinase_dom"/>
</dbReference>
<organism evidence="16 17">
    <name type="scientific">Sorghum bicolor</name>
    <name type="common">Sorghum</name>
    <name type="synonym">Sorghum vulgare</name>
    <dbReference type="NCBI Taxonomy" id="4558"/>
    <lineage>
        <taxon>Eukaryota</taxon>
        <taxon>Viridiplantae</taxon>
        <taxon>Streptophyta</taxon>
        <taxon>Embryophyta</taxon>
        <taxon>Tracheophyta</taxon>
        <taxon>Spermatophyta</taxon>
        <taxon>Magnoliopsida</taxon>
        <taxon>Liliopsida</taxon>
        <taxon>Poales</taxon>
        <taxon>Poaceae</taxon>
        <taxon>PACMAD clade</taxon>
        <taxon>Panicoideae</taxon>
        <taxon>Andropogonodae</taxon>
        <taxon>Andropogoneae</taxon>
        <taxon>Sorghinae</taxon>
        <taxon>Sorghum</taxon>
    </lineage>
</organism>
<dbReference type="FunFam" id="3.30.200.20:FF:000625">
    <property type="entry name" value="Os04g0372100 protein"/>
    <property type="match status" value="1"/>
</dbReference>
<comment type="subcellular location">
    <subcellularLocation>
        <location evidence="1">Membrane</location>
        <topology evidence="1">Single-pass type I membrane protein</topology>
    </subcellularLocation>
</comment>
<keyword evidence="8 12" id="KW-0067">ATP-binding</keyword>
<keyword evidence="4" id="KW-0808">Transferase</keyword>
<keyword evidence="2" id="KW-0723">Serine/threonine-protein kinase</keyword>
<keyword evidence="9" id="KW-1015">Disulfide bond</keyword>
<evidence type="ECO:0000256" key="12">
    <source>
        <dbReference type="PROSITE-ProRule" id="PRU10141"/>
    </source>
</evidence>
<keyword evidence="2" id="KW-0418">Kinase</keyword>
<feature type="domain" description="Protein kinase" evidence="14">
    <location>
        <begin position="438"/>
        <end position="702"/>
    </location>
</feature>
<evidence type="ECO:0000256" key="7">
    <source>
        <dbReference type="ARBA" id="ARBA00022741"/>
    </source>
</evidence>
<dbReference type="Gene3D" id="1.10.510.10">
    <property type="entry name" value="Transferase(Phosphotransferase) domain 1"/>
    <property type="match status" value="1"/>
</dbReference>
<dbReference type="PANTHER" id="PTHR27005">
    <property type="entry name" value="WALL-ASSOCIATED RECEPTOR KINASE-LIKE 21"/>
    <property type="match status" value="1"/>
</dbReference>
<evidence type="ECO:0000256" key="6">
    <source>
        <dbReference type="ARBA" id="ARBA00022737"/>
    </source>
</evidence>
<dbReference type="GO" id="GO:0005509">
    <property type="term" value="F:calcium ion binding"/>
    <property type="evidence" value="ECO:0007669"/>
    <property type="project" value="InterPro"/>
</dbReference>
<feature type="binding site" evidence="12">
    <location>
        <position position="466"/>
    </location>
    <ligand>
        <name>ATP</name>
        <dbReference type="ChEBI" id="CHEBI:30616"/>
    </ligand>
</feature>
<dbReference type="Pfam" id="PF07645">
    <property type="entry name" value="EGF_CA"/>
    <property type="match status" value="1"/>
</dbReference>
<evidence type="ECO:0000313" key="17">
    <source>
        <dbReference type="Proteomes" id="UP000807115"/>
    </source>
</evidence>
<dbReference type="Proteomes" id="UP000807115">
    <property type="component" value="Chromosome 1"/>
</dbReference>
<dbReference type="PROSITE" id="PS00010">
    <property type="entry name" value="ASX_HYDROXYL"/>
    <property type="match status" value="1"/>
</dbReference>
<evidence type="ECO:0000256" key="8">
    <source>
        <dbReference type="ARBA" id="ARBA00022840"/>
    </source>
</evidence>
<dbReference type="CDD" id="cd00054">
    <property type="entry name" value="EGF_CA"/>
    <property type="match status" value="1"/>
</dbReference>
<dbReference type="FunFam" id="2.10.25.10:FF:000355">
    <property type="entry name" value="Wall-associated receptor kinase 3"/>
    <property type="match status" value="1"/>
</dbReference>
<dbReference type="Pfam" id="PF13947">
    <property type="entry name" value="GUB_WAK_bind"/>
    <property type="match status" value="1"/>
</dbReference>
<comment type="caution">
    <text evidence="11">Lacks conserved residue(s) required for the propagation of feature annotation.</text>
</comment>
<reference evidence="16" key="2">
    <citation type="submission" date="2020-10" db="EMBL/GenBank/DDBJ databases">
        <authorList>
            <person name="Cooper E.A."/>
            <person name="Brenton Z.W."/>
            <person name="Flinn B.S."/>
            <person name="Jenkins J."/>
            <person name="Shu S."/>
            <person name="Flowers D."/>
            <person name="Luo F."/>
            <person name="Wang Y."/>
            <person name="Xia P."/>
            <person name="Barry K."/>
            <person name="Daum C."/>
            <person name="Lipzen A."/>
            <person name="Yoshinaga Y."/>
            <person name="Schmutz J."/>
            <person name="Saski C."/>
            <person name="Vermerris W."/>
            <person name="Kresovich S."/>
        </authorList>
    </citation>
    <scope>NUCLEOTIDE SEQUENCE</scope>
</reference>
<dbReference type="AlphaFoldDB" id="A0A921S3E6"/>
<dbReference type="InterPro" id="IPR018097">
    <property type="entry name" value="EGF_Ca-bd_CS"/>
</dbReference>
<keyword evidence="3 11" id="KW-0245">EGF-like domain</keyword>
<dbReference type="InterPro" id="IPR025287">
    <property type="entry name" value="WAK_GUB"/>
</dbReference>
<evidence type="ECO:0000256" key="3">
    <source>
        <dbReference type="ARBA" id="ARBA00022536"/>
    </source>
</evidence>
<dbReference type="SMART" id="SM00181">
    <property type="entry name" value="EGF"/>
    <property type="match status" value="2"/>
</dbReference>
<dbReference type="GO" id="GO:0030247">
    <property type="term" value="F:polysaccharide binding"/>
    <property type="evidence" value="ECO:0007669"/>
    <property type="project" value="InterPro"/>
</dbReference>
<evidence type="ECO:0008006" key="18">
    <source>
        <dbReference type="Google" id="ProtNLM"/>
    </source>
</evidence>
<dbReference type="Pfam" id="PF07714">
    <property type="entry name" value="PK_Tyr_Ser-Thr"/>
    <property type="match status" value="1"/>
</dbReference>
<evidence type="ECO:0000256" key="13">
    <source>
        <dbReference type="SAM" id="SignalP"/>
    </source>
</evidence>
<proteinExistence type="predicted"/>
<evidence type="ECO:0000256" key="5">
    <source>
        <dbReference type="ARBA" id="ARBA00022729"/>
    </source>
</evidence>
<dbReference type="SMART" id="SM00179">
    <property type="entry name" value="EGF_CA"/>
    <property type="match status" value="1"/>
</dbReference>
<dbReference type="SUPFAM" id="SSF57184">
    <property type="entry name" value="Growth factor receptor domain"/>
    <property type="match status" value="1"/>
</dbReference>
<dbReference type="PANTHER" id="PTHR27005:SF37">
    <property type="entry name" value="OS04G0367600 PROTEIN"/>
    <property type="match status" value="1"/>
</dbReference>
<evidence type="ECO:0000256" key="4">
    <source>
        <dbReference type="ARBA" id="ARBA00022679"/>
    </source>
</evidence>
<dbReference type="SUPFAM" id="SSF56112">
    <property type="entry name" value="Protein kinase-like (PK-like)"/>
    <property type="match status" value="1"/>
</dbReference>
<gene>
    <name evidence="16" type="ORF">BDA96_01G355100</name>
</gene>
<sequence>MTTSHSAAVLAAGLVWLLSAAVVVPWLAAGESETIGGAECQTSCGGVDIPFPFGMGPHHCMLAPDFRITCEDVGNGVRKAPFLANFTNVEVLNISLDQGEAQVLNPISSYCYNATVQQWDEWTWDLSSTPYTFSNTANKFTVVGCRALAYIGNTKGNTSAMYQTGCVSMCFQGNMDLNACSGMGCCQTGIPKGLKYYHVWFDKRLNTSGIDDGTGGLVDPCSFAVLMDSSNNISSPEFNDSKNSPSEFNSSRGGKAPVVLDWSIGHDDCKTAVRNNPAGYACRSINSSCSDATSGRGYICKCNQGFEGNPYLPDGCKDIDECLDSKKYPCYGVCTNTYGSFACDCPRGSRGNASNAECQKDPFPLRARVLTGISVGLVVALIAFLSTEVLRNKENKKRQGYFEHHGGRMLSRILETDVNNIAFTLYHRKDLVKATRGFHKANVVGEGAHGTVYKAILDTATTVAVKRCKQIDKSRTDEFVQELVVLCRVSHPNIVRLLGCCLHFEAPMLVYEFVPNGTLRDLLHGSPRRRVTLPTRLRIAAETAEALAHLHSPPHPTLHGDVKPENILLGDGWVAKVSDFGCSTINDNEQVVPKGTLAYLDPEFLQDFQITEKTDVYSFGIVLIELLTGKNPQAKEWKNLTVMFQNRMRNGTLGDLLDADIVEEWSMGLIYEAAKLAIRCIAAPGKTRPDMRLVAKELRRFSDEMPESSEARVALEFEDRSRYSYTATEGETTGFSNLSALSTELAR</sequence>
<dbReference type="PROSITE" id="PS00107">
    <property type="entry name" value="PROTEIN_KINASE_ATP"/>
    <property type="match status" value="1"/>
</dbReference>
<dbReference type="InterPro" id="IPR001245">
    <property type="entry name" value="Ser-Thr/Tyr_kinase_cat_dom"/>
</dbReference>
<dbReference type="GO" id="GO:0007166">
    <property type="term" value="P:cell surface receptor signaling pathway"/>
    <property type="evidence" value="ECO:0007669"/>
    <property type="project" value="InterPro"/>
</dbReference>
<dbReference type="PROSITE" id="PS50011">
    <property type="entry name" value="PROTEIN_KINASE_DOM"/>
    <property type="match status" value="1"/>
</dbReference>
<dbReference type="InterPro" id="IPR049883">
    <property type="entry name" value="NOTCH1_EGF-like"/>
</dbReference>
<protein>
    <recommendedName>
        <fullName evidence="18">Protein kinase domain-containing protein</fullName>
    </recommendedName>
</protein>
<dbReference type="Gene3D" id="3.30.200.20">
    <property type="entry name" value="Phosphorylase Kinase, domain 1"/>
    <property type="match status" value="1"/>
</dbReference>
<dbReference type="InterPro" id="IPR017441">
    <property type="entry name" value="Protein_kinase_ATP_BS"/>
</dbReference>
<dbReference type="InterPro" id="IPR011009">
    <property type="entry name" value="Kinase-like_dom_sf"/>
</dbReference>
<dbReference type="Gene3D" id="2.90.20.10">
    <property type="entry name" value="Plasmodium vivax P25 domain"/>
    <property type="match status" value="1"/>
</dbReference>
<dbReference type="EMBL" id="CM027680">
    <property type="protein sequence ID" value="KAG0550635.1"/>
    <property type="molecule type" value="Genomic_DNA"/>
</dbReference>
<dbReference type="PROSITE" id="PS01187">
    <property type="entry name" value="EGF_CA"/>
    <property type="match status" value="1"/>
</dbReference>
<reference evidence="16" key="1">
    <citation type="journal article" date="2019" name="BMC Genomics">
        <title>A new reference genome for Sorghum bicolor reveals high levels of sequence similarity between sweet and grain genotypes: implications for the genetics of sugar metabolism.</title>
        <authorList>
            <person name="Cooper E.A."/>
            <person name="Brenton Z.W."/>
            <person name="Flinn B.S."/>
            <person name="Jenkins J."/>
            <person name="Shu S."/>
            <person name="Flowers D."/>
            <person name="Luo F."/>
            <person name="Wang Y."/>
            <person name="Xia P."/>
            <person name="Barry K."/>
            <person name="Daum C."/>
            <person name="Lipzen A."/>
            <person name="Yoshinaga Y."/>
            <person name="Schmutz J."/>
            <person name="Saski C."/>
            <person name="Vermerris W."/>
            <person name="Kresovich S."/>
        </authorList>
    </citation>
    <scope>NUCLEOTIDE SEQUENCE</scope>
</reference>
<keyword evidence="7 12" id="KW-0547">Nucleotide-binding</keyword>
<keyword evidence="5 13" id="KW-0732">Signal</keyword>
<comment type="caution">
    <text evidence="16">The sequence shown here is derived from an EMBL/GenBank/DDBJ whole genome shotgun (WGS) entry which is preliminary data.</text>
</comment>
<feature type="chain" id="PRO_5037851243" description="Protein kinase domain-containing protein" evidence="13">
    <location>
        <begin position="21"/>
        <end position="747"/>
    </location>
</feature>